<dbReference type="GO" id="GO:0005789">
    <property type="term" value="C:endoplasmic reticulum membrane"/>
    <property type="evidence" value="ECO:0007669"/>
    <property type="project" value="UniProtKB-SubCell"/>
</dbReference>
<evidence type="ECO:0000256" key="6">
    <source>
        <dbReference type="ARBA" id="ARBA00023136"/>
    </source>
</evidence>
<comment type="similarity">
    <text evidence="2 7">Belongs to the EMP24/GP25L family.</text>
</comment>
<feature type="compositionally biased region" description="Basic and acidic residues" evidence="8">
    <location>
        <begin position="20"/>
        <end position="37"/>
    </location>
</feature>
<feature type="transmembrane region" description="Helical" evidence="9">
    <location>
        <begin position="46"/>
        <end position="67"/>
    </location>
</feature>
<evidence type="ECO:0000256" key="9">
    <source>
        <dbReference type="SAM" id="Phobius"/>
    </source>
</evidence>
<evidence type="ECO:0000256" key="2">
    <source>
        <dbReference type="ARBA" id="ARBA00007104"/>
    </source>
</evidence>
<organism evidence="11">
    <name type="scientific">Callorhinchus milii</name>
    <name type="common">Ghost shark</name>
    <dbReference type="NCBI Taxonomy" id="7868"/>
    <lineage>
        <taxon>Eukaryota</taxon>
        <taxon>Metazoa</taxon>
        <taxon>Chordata</taxon>
        <taxon>Craniata</taxon>
        <taxon>Vertebrata</taxon>
        <taxon>Chondrichthyes</taxon>
        <taxon>Holocephali</taxon>
        <taxon>Chimaeriformes</taxon>
        <taxon>Callorhinchidae</taxon>
        <taxon>Callorhinchus</taxon>
    </lineage>
</organism>
<keyword evidence="5 9" id="KW-1133">Transmembrane helix</keyword>
<evidence type="ECO:0000256" key="8">
    <source>
        <dbReference type="SAM" id="MobiDB-lite"/>
    </source>
</evidence>
<feature type="non-terminal residue" evidence="11">
    <location>
        <position position="1"/>
    </location>
</feature>
<accession>V9L5Z8</accession>
<dbReference type="InterPro" id="IPR009038">
    <property type="entry name" value="GOLD_dom"/>
</dbReference>
<evidence type="ECO:0000256" key="4">
    <source>
        <dbReference type="ARBA" id="ARBA00022729"/>
    </source>
</evidence>
<feature type="transmembrane region" description="Helical" evidence="9">
    <location>
        <begin position="215"/>
        <end position="237"/>
    </location>
</feature>
<name>V9L5Z8_CALMI</name>
<dbReference type="InterPro" id="IPR015720">
    <property type="entry name" value="Emp24-like"/>
</dbReference>
<protein>
    <submittedName>
        <fullName evidence="11">Transmembrane emp24 domain-containing protein 10</fullName>
    </submittedName>
</protein>
<evidence type="ECO:0000256" key="7">
    <source>
        <dbReference type="RuleBase" id="RU003827"/>
    </source>
</evidence>
<comment type="subcellular location">
    <subcellularLocation>
        <location evidence="1">Endoplasmic reticulum membrane</location>
        <topology evidence="1">Single-pass type I membrane protein</topology>
    </subcellularLocation>
    <subcellularLocation>
        <location evidence="7">Membrane</location>
        <topology evidence="7">Single-pass type I membrane protein</topology>
    </subcellularLocation>
</comment>
<keyword evidence="3 7" id="KW-0812">Transmembrane</keyword>
<keyword evidence="6 9" id="KW-0472">Membrane</keyword>
<dbReference type="PROSITE" id="PS50866">
    <property type="entry name" value="GOLD"/>
    <property type="match status" value="1"/>
</dbReference>
<dbReference type="PANTHER" id="PTHR22811">
    <property type="entry name" value="TRANSMEMBRANE EMP24 DOMAIN-CONTAINING PROTEIN"/>
    <property type="match status" value="1"/>
</dbReference>
<feature type="domain" description="GOLD" evidence="10">
    <location>
        <begin position="71"/>
        <end position="222"/>
    </location>
</feature>
<feature type="region of interest" description="Disordered" evidence="8">
    <location>
        <begin position="1"/>
        <end position="42"/>
    </location>
</feature>
<evidence type="ECO:0000256" key="3">
    <source>
        <dbReference type="ARBA" id="ARBA00022692"/>
    </source>
</evidence>
<evidence type="ECO:0000259" key="10">
    <source>
        <dbReference type="PROSITE" id="PS50866"/>
    </source>
</evidence>
<keyword evidence="4" id="KW-0732">Signal</keyword>
<proteinExistence type="evidence at transcript level"/>
<evidence type="ECO:0000256" key="1">
    <source>
        <dbReference type="ARBA" id="ARBA00004115"/>
    </source>
</evidence>
<reference evidence="11" key="1">
    <citation type="journal article" date="2014" name="Nature">
        <title>Elephant shark genome provides unique insights into gnathostome evolution.</title>
        <authorList>
            <consortium name="International Elephant Shark Genome Sequencing Consortium"/>
            <person name="Venkatesh B."/>
            <person name="Lee A.P."/>
            <person name="Ravi V."/>
            <person name="Maurya A.K."/>
            <person name="Lian M.M."/>
            <person name="Swann J.B."/>
            <person name="Ohta Y."/>
            <person name="Flajnik M.F."/>
            <person name="Sutoh Y."/>
            <person name="Kasahara M."/>
            <person name="Hoon S."/>
            <person name="Gangu V."/>
            <person name="Roy S.W."/>
            <person name="Irimia M."/>
            <person name="Korzh V."/>
            <person name="Kondrychyn I."/>
            <person name="Lim Z.W."/>
            <person name="Tay B.H."/>
            <person name="Tohari S."/>
            <person name="Kong K.W."/>
            <person name="Ho S."/>
            <person name="Lorente-Galdos B."/>
            <person name="Quilez J."/>
            <person name="Marques-Bonet T."/>
            <person name="Raney B.J."/>
            <person name="Ingham P.W."/>
            <person name="Tay A."/>
            <person name="Hillier L.W."/>
            <person name="Minx P."/>
            <person name="Boehm T."/>
            <person name="Wilson R.K."/>
            <person name="Brenner S."/>
            <person name="Warren W.C."/>
        </authorList>
    </citation>
    <scope>NUCLEOTIDE SEQUENCE</scope>
    <source>
        <tissue evidence="11">Spleen</tissue>
    </source>
</reference>
<evidence type="ECO:0000313" key="11">
    <source>
        <dbReference type="EMBL" id="AFP07429.1"/>
    </source>
</evidence>
<evidence type="ECO:0000256" key="5">
    <source>
        <dbReference type="ARBA" id="ARBA00022989"/>
    </source>
</evidence>
<sequence length="248" mass="27886">SLSLPLSRSPPSPRPLSPPTEREREGGNERERGRERGGGSGGRGRAAALLLLLLGPAPSLGVSFSLAPNNRKCLREEIHKDVLVTGDYQISDQPGLSAHLKVTDSSGHILYSKEDATKGKFAFTTDDYDMFEICFESKLPPGHFRVPDQVVTLNTKHGVEAKSYEDIAKAEKLKPLEVELRRLEDLSESIVNDFAYMKQREEEMRDTNESTSARVLYFSIFSMFCLVGLATWQVFYLRRFFKAKKLIE</sequence>
<dbReference type="AlphaFoldDB" id="V9L5Z8"/>
<dbReference type="SMART" id="SM01190">
    <property type="entry name" value="EMP24_GP25L"/>
    <property type="match status" value="1"/>
</dbReference>
<dbReference type="Pfam" id="PF01105">
    <property type="entry name" value="EMP24_GP25L"/>
    <property type="match status" value="1"/>
</dbReference>
<feature type="compositionally biased region" description="Pro residues" evidence="8">
    <location>
        <begin position="8"/>
        <end position="18"/>
    </location>
</feature>
<dbReference type="EMBL" id="JW874912">
    <property type="protein sequence ID" value="AFP07429.1"/>
    <property type="molecule type" value="mRNA"/>
</dbReference>